<reference evidence="1" key="1">
    <citation type="journal article" date="2015" name="Nature">
        <title>Complex archaea that bridge the gap between prokaryotes and eukaryotes.</title>
        <authorList>
            <person name="Spang A."/>
            <person name="Saw J.H."/>
            <person name="Jorgensen S.L."/>
            <person name="Zaremba-Niedzwiedzka K."/>
            <person name="Martijn J."/>
            <person name="Lind A.E."/>
            <person name="van Eijk R."/>
            <person name="Schleper C."/>
            <person name="Guy L."/>
            <person name="Ettema T.J."/>
        </authorList>
    </citation>
    <scope>NUCLEOTIDE SEQUENCE</scope>
</reference>
<comment type="caution">
    <text evidence="1">The sequence shown here is derived from an EMBL/GenBank/DDBJ whole genome shotgun (WGS) entry which is preliminary data.</text>
</comment>
<proteinExistence type="predicted"/>
<protein>
    <submittedName>
        <fullName evidence="1">Uncharacterized protein</fullName>
    </submittedName>
</protein>
<gene>
    <name evidence="1" type="ORF">LCGC14_1528700</name>
</gene>
<dbReference type="AlphaFoldDB" id="A0A0F9JHA0"/>
<accession>A0A0F9JHA0</accession>
<sequence length="64" mass="7078">MATDHEREQARQYIHAFRGEMPSSLRAPLAAVHDGTELPGTAHDVLDLARDVLARVAAEREVTQ</sequence>
<name>A0A0F9JHA0_9ZZZZ</name>
<organism evidence="1">
    <name type="scientific">marine sediment metagenome</name>
    <dbReference type="NCBI Taxonomy" id="412755"/>
    <lineage>
        <taxon>unclassified sequences</taxon>
        <taxon>metagenomes</taxon>
        <taxon>ecological metagenomes</taxon>
    </lineage>
</organism>
<dbReference type="EMBL" id="LAZR01011427">
    <property type="protein sequence ID" value="KKM61736.1"/>
    <property type="molecule type" value="Genomic_DNA"/>
</dbReference>
<evidence type="ECO:0000313" key="1">
    <source>
        <dbReference type="EMBL" id="KKM61736.1"/>
    </source>
</evidence>